<evidence type="ECO:0000256" key="10">
    <source>
        <dbReference type="ARBA" id="ARBA00023209"/>
    </source>
</evidence>
<accession>A0A7S0NP24</accession>
<feature type="transmembrane region" description="Helical" evidence="13">
    <location>
        <begin position="89"/>
        <end position="115"/>
    </location>
</feature>
<dbReference type="AlphaFoldDB" id="A0A7S0NP24"/>
<keyword evidence="5" id="KW-0808">Transferase</keyword>
<evidence type="ECO:0000256" key="1">
    <source>
        <dbReference type="ARBA" id="ARBA00004141"/>
    </source>
</evidence>
<feature type="transmembrane region" description="Helical" evidence="13">
    <location>
        <begin position="36"/>
        <end position="54"/>
    </location>
</feature>
<evidence type="ECO:0000256" key="3">
    <source>
        <dbReference type="ARBA" id="ARBA00019082"/>
    </source>
</evidence>
<dbReference type="Pfam" id="PF10998">
    <property type="entry name" value="DUF2838"/>
    <property type="match status" value="1"/>
</dbReference>
<reference evidence="14" key="1">
    <citation type="submission" date="2021-01" db="EMBL/GenBank/DDBJ databases">
        <authorList>
            <person name="Corre E."/>
            <person name="Pelletier E."/>
            <person name="Niang G."/>
            <person name="Scheremetjew M."/>
            <person name="Finn R."/>
            <person name="Kale V."/>
            <person name="Holt S."/>
            <person name="Cochrane G."/>
            <person name="Meng A."/>
            <person name="Brown T."/>
            <person name="Cohen L."/>
        </authorList>
    </citation>
    <scope>NUCLEOTIDE SEQUENCE</scope>
    <source>
        <strain evidence="14">CCMP1723</strain>
    </source>
</reference>
<dbReference type="PANTHER" id="PTHR31201">
    <property type="entry name" value="OS01G0585100 PROTEIN"/>
    <property type="match status" value="1"/>
</dbReference>
<evidence type="ECO:0000313" key="14">
    <source>
        <dbReference type="EMBL" id="CAD8524713.1"/>
    </source>
</evidence>
<dbReference type="GO" id="GO:0016746">
    <property type="term" value="F:acyltransferase activity"/>
    <property type="evidence" value="ECO:0007669"/>
    <property type="project" value="UniProtKB-KW"/>
</dbReference>
<keyword evidence="6 13" id="KW-0812">Transmembrane</keyword>
<evidence type="ECO:0000256" key="13">
    <source>
        <dbReference type="SAM" id="Phobius"/>
    </source>
</evidence>
<dbReference type="EMBL" id="HBEQ01013576">
    <property type="protein sequence ID" value="CAD8524713.1"/>
    <property type="molecule type" value="Transcribed_RNA"/>
</dbReference>
<keyword evidence="12" id="KW-0012">Acyltransferase</keyword>
<evidence type="ECO:0000256" key="4">
    <source>
        <dbReference type="ARBA" id="ARBA00022516"/>
    </source>
</evidence>
<feature type="transmembrane region" description="Helical" evidence="13">
    <location>
        <begin position="280"/>
        <end position="300"/>
    </location>
</feature>
<evidence type="ECO:0000256" key="12">
    <source>
        <dbReference type="ARBA" id="ARBA00023315"/>
    </source>
</evidence>
<evidence type="ECO:0000256" key="8">
    <source>
        <dbReference type="ARBA" id="ARBA00023098"/>
    </source>
</evidence>
<name>A0A7S0NP24_MICPS</name>
<comment type="similarity">
    <text evidence="2">Belongs to the GPC1 family.</text>
</comment>
<keyword evidence="9 13" id="KW-0472">Membrane</keyword>
<keyword evidence="11" id="KW-1208">Phospholipid metabolism</keyword>
<comment type="subcellular location">
    <subcellularLocation>
        <location evidence="1">Membrane</location>
        <topology evidence="1">Multi-pass membrane protein</topology>
    </subcellularLocation>
</comment>
<dbReference type="GO" id="GO:0016020">
    <property type="term" value="C:membrane"/>
    <property type="evidence" value="ECO:0007669"/>
    <property type="project" value="UniProtKB-SubCell"/>
</dbReference>
<feature type="transmembrane region" description="Helical" evidence="13">
    <location>
        <begin position="210"/>
        <end position="230"/>
    </location>
</feature>
<keyword evidence="7 13" id="KW-1133">Transmembrane helix</keyword>
<evidence type="ECO:0000256" key="2">
    <source>
        <dbReference type="ARBA" id="ARBA00006675"/>
    </source>
</evidence>
<sequence>MSLEPPTLRSSEEENGLRRALEIVKKQGDFYKRQQGLSPLSFAAGLFNVGWSAFCLGRFVQYYWVWQVVKSVMLNYLSYSIKLKNHQRLYLMDLCHWLSFAYSIVGSISLAAWAIPGLKEGLAPVTSSPYVFRACFCLANGPLGWAVPALANALILHSVEHTAALFIHISPPMVMWAMRWHAAEHEAAFPGILPMPLDAVNGSGLGYVELITPAMTVYAVWWVVHVAWLVSHGRYHGHSNTSGSSHDTVFHMTLRGNKVLSRWVGYDNDRPADIGPCVRYMVLHAAACLLVTLVAPVFWYNFWAHTGFVLMLLGSSIWNGSRRYYGMMTSSYERRLKALLPEHARDNAPSEAPKKHEHVE</sequence>
<organism evidence="14">
    <name type="scientific">Micromonas pusilla</name>
    <name type="common">Picoplanktonic green alga</name>
    <name type="synonym">Chromulina pusilla</name>
    <dbReference type="NCBI Taxonomy" id="38833"/>
    <lineage>
        <taxon>Eukaryota</taxon>
        <taxon>Viridiplantae</taxon>
        <taxon>Chlorophyta</taxon>
        <taxon>Mamiellophyceae</taxon>
        <taxon>Mamiellales</taxon>
        <taxon>Mamiellaceae</taxon>
        <taxon>Micromonas</taxon>
    </lineage>
</organism>
<gene>
    <name evidence="14" type="ORF">MCOM1403_LOCUS10936</name>
</gene>
<proteinExistence type="inferred from homology"/>
<keyword evidence="8" id="KW-0443">Lipid metabolism</keyword>
<keyword evidence="10" id="KW-0594">Phospholipid biosynthesis</keyword>
<evidence type="ECO:0000256" key="6">
    <source>
        <dbReference type="ARBA" id="ARBA00022692"/>
    </source>
</evidence>
<evidence type="ECO:0000256" key="9">
    <source>
        <dbReference type="ARBA" id="ARBA00023136"/>
    </source>
</evidence>
<protein>
    <recommendedName>
        <fullName evidence="3">Glycerophosphocholine acyltransferase 1</fullName>
    </recommendedName>
</protein>
<evidence type="ECO:0000256" key="5">
    <source>
        <dbReference type="ARBA" id="ARBA00022679"/>
    </source>
</evidence>
<dbReference type="GO" id="GO:0006656">
    <property type="term" value="P:phosphatidylcholine biosynthetic process"/>
    <property type="evidence" value="ECO:0007669"/>
    <property type="project" value="TreeGrafter"/>
</dbReference>
<feature type="transmembrane region" description="Helical" evidence="13">
    <location>
        <begin position="306"/>
        <end position="325"/>
    </location>
</feature>
<dbReference type="PANTHER" id="PTHR31201:SF1">
    <property type="entry name" value="GLYCEROPHOSPHOCHOLINE ACYLTRANSFERASE 1"/>
    <property type="match status" value="1"/>
</dbReference>
<dbReference type="InterPro" id="IPR021261">
    <property type="entry name" value="GPCAT"/>
</dbReference>
<evidence type="ECO:0000256" key="11">
    <source>
        <dbReference type="ARBA" id="ARBA00023264"/>
    </source>
</evidence>
<evidence type="ECO:0000256" key="7">
    <source>
        <dbReference type="ARBA" id="ARBA00022989"/>
    </source>
</evidence>
<keyword evidence="4" id="KW-0444">Lipid biosynthesis</keyword>